<feature type="compositionally biased region" description="Basic and acidic residues" evidence="1">
    <location>
        <begin position="137"/>
        <end position="149"/>
    </location>
</feature>
<evidence type="ECO:0000256" key="1">
    <source>
        <dbReference type="SAM" id="MobiDB-lite"/>
    </source>
</evidence>
<keyword evidence="4" id="KW-1185">Reference proteome</keyword>
<dbReference type="InterPro" id="IPR058548">
    <property type="entry name" value="MlaB-like_STAS"/>
</dbReference>
<gene>
    <name evidence="3" type="ORF">GCU56_15275</name>
</gene>
<accession>A0A7K3W2W3</accession>
<feature type="domain" description="STAS" evidence="2">
    <location>
        <begin position="4"/>
        <end position="123"/>
    </location>
</feature>
<dbReference type="InterPro" id="IPR002645">
    <property type="entry name" value="STAS_dom"/>
</dbReference>
<proteinExistence type="predicted"/>
<dbReference type="Proteomes" id="UP000470246">
    <property type="component" value="Unassembled WGS sequence"/>
</dbReference>
<dbReference type="RefSeq" id="WP_163482605.1">
    <property type="nucleotide sequence ID" value="NZ_JAAGWF010000017.1"/>
</dbReference>
<dbReference type="SUPFAM" id="SSF52091">
    <property type="entry name" value="SpoIIaa-like"/>
    <property type="match status" value="1"/>
</dbReference>
<protein>
    <submittedName>
        <fullName evidence="3">STAS domain-containing protein</fullName>
    </submittedName>
</protein>
<dbReference type="CDD" id="cd07043">
    <property type="entry name" value="STAS_anti-anti-sigma_factors"/>
    <property type="match status" value="1"/>
</dbReference>
<evidence type="ECO:0000313" key="3">
    <source>
        <dbReference type="EMBL" id="NEK59226.1"/>
    </source>
</evidence>
<feature type="compositionally biased region" description="Basic residues" evidence="1">
    <location>
        <begin position="150"/>
        <end position="161"/>
    </location>
</feature>
<dbReference type="InterPro" id="IPR036513">
    <property type="entry name" value="STAS_dom_sf"/>
</dbReference>
<dbReference type="AlphaFoldDB" id="A0A7K3W2W3"/>
<evidence type="ECO:0000259" key="2">
    <source>
        <dbReference type="PROSITE" id="PS50801"/>
    </source>
</evidence>
<dbReference type="PROSITE" id="PS50801">
    <property type="entry name" value="STAS"/>
    <property type="match status" value="1"/>
</dbReference>
<comment type="caution">
    <text evidence="3">The sequence shown here is derived from an EMBL/GenBank/DDBJ whole genome shotgun (WGS) entry which is preliminary data.</text>
</comment>
<sequence length="161" mass="17125">MPHLQVALVPAPDQVVVRVTGDADVSTVARLTGALEEAAALGTGRVVVDVAGTRFRDSSGLQALTAFTAALAPAGRQCRVVGAPPATRRLVRAAGLADRLELDGPLAGADPVRPLRAPAVTAPIPHLPAPPTRRAVAPHEVRMRTEDRPVRRRTRTLRRWR</sequence>
<organism evidence="3 4">
    <name type="scientific">Geodermatophilus sabuli</name>
    <dbReference type="NCBI Taxonomy" id="1564158"/>
    <lineage>
        <taxon>Bacteria</taxon>
        <taxon>Bacillati</taxon>
        <taxon>Actinomycetota</taxon>
        <taxon>Actinomycetes</taxon>
        <taxon>Geodermatophilales</taxon>
        <taxon>Geodermatophilaceae</taxon>
        <taxon>Geodermatophilus</taxon>
    </lineage>
</organism>
<reference evidence="3 4" key="1">
    <citation type="submission" date="2020-02" db="EMBL/GenBank/DDBJ databases">
        <title>Geodermatophilus sabuli CPCC 205279 I12A-02694.</title>
        <authorList>
            <person name="Jiang Z."/>
        </authorList>
    </citation>
    <scope>NUCLEOTIDE SEQUENCE [LARGE SCALE GENOMIC DNA]</scope>
    <source>
        <strain evidence="3 4">I12A-02694</strain>
    </source>
</reference>
<feature type="region of interest" description="Disordered" evidence="1">
    <location>
        <begin position="121"/>
        <end position="161"/>
    </location>
</feature>
<name>A0A7K3W2W3_9ACTN</name>
<dbReference type="Gene3D" id="3.30.750.24">
    <property type="entry name" value="STAS domain"/>
    <property type="match status" value="1"/>
</dbReference>
<dbReference type="Pfam" id="PF13466">
    <property type="entry name" value="STAS_2"/>
    <property type="match status" value="1"/>
</dbReference>
<dbReference type="EMBL" id="JAAGWF010000017">
    <property type="protein sequence ID" value="NEK59226.1"/>
    <property type="molecule type" value="Genomic_DNA"/>
</dbReference>
<evidence type="ECO:0000313" key="4">
    <source>
        <dbReference type="Proteomes" id="UP000470246"/>
    </source>
</evidence>